<gene>
    <name evidence="2" type="ORF">SCP_1403280</name>
</gene>
<dbReference type="InParanoid" id="A0A401H3J6"/>
<feature type="compositionally biased region" description="Basic and acidic residues" evidence="1">
    <location>
        <begin position="42"/>
        <end position="51"/>
    </location>
</feature>
<comment type="caution">
    <text evidence="2">The sequence shown here is derived from an EMBL/GenBank/DDBJ whole genome shotgun (WGS) entry which is preliminary data.</text>
</comment>
<proteinExistence type="predicted"/>
<reference evidence="2 3" key="1">
    <citation type="journal article" date="2018" name="Sci. Rep.">
        <title>Genome sequence of the cauliflower mushroom Sparassis crispa (Hanabiratake) and its association with beneficial usage.</title>
        <authorList>
            <person name="Kiyama R."/>
            <person name="Furutani Y."/>
            <person name="Kawaguchi K."/>
            <person name="Nakanishi T."/>
        </authorList>
    </citation>
    <scope>NUCLEOTIDE SEQUENCE [LARGE SCALE GENOMIC DNA]</scope>
</reference>
<evidence type="ECO:0000313" key="3">
    <source>
        <dbReference type="Proteomes" id="UP000287166"/>
    </source>
</evidence>
<name>A0A401H3J6_9APHY</name>
<dbReference type="AlphaFoldDB" id="A0A401H3J6"/>
<accession>A0A401H3J6</accession>
<feature type="region of interest" description="Disordered" evidence="1">
    <location>
        <begin position="1"/>
        <end position="72"/>
    </location>
</feature>
<evidence type="ECO:0000256" key="1">
    <source>
        <dbReference type="SAM" id="MobiDB-lite"/>
    </source>
</evidence>
<feature type="compositionally biased region" description="Polar residues" evidence="1">
    <location>
        <begin position="10"/>
        <end position="28"/>
    </location>
</feature>
<sequence>MVPSIEAASSIGTKTGSARQTSPGSRPQNEGKGGRKQWATFEHGHTAHDESQPVPTLRSWAHRGPSREYLRL</sequence>
<protein>
    <submittedName>
        <fullName evidence="2">Uncharacterized protein</fullName>
    </submittedName>
</protein>
<evidence type="ECO:0000313" key="2">
    <source>
        <dbReference type="EMBL" id="GBE88920.1"/>
    </source>
</evidence>
<dbReference type="RefSeq" id="XP_027619833.1">
    <property type="nucleotide sequence ID" value="XM_027764032.1"/>
</dbReference>
<dbReference type="EMBL" id="BFAD01000014">
    <property type="protein sequence ID" value="GBE88920.1"/>
    <property type="molecule type" value="Genomic_DNA"/>
</dbReference>
<dbReference type="GeneID" id="38785837"/>
<organism evidence="2 3">
    <name type="scientific">Sparassis crispa</name>
    <dbReference type="NCBI Taxonomy" id="139825"/>
    <lineage>
        <taxon>Eukaryota</taxon>
        <taxon>Fungi</taxon>
        <taxon>Dikarya</taxon>
        <taxon>Basidiomycota</taxon>
        <taxon>Agaricomycotina</taxon>
        <taxon>Agaricomycetes</taxon>
        <taxon>Polyporales</taxon>
        <taxon>Sparassidaceae</taxon>
        <taxon>Sparassis</taxon>
    </lineage>
</organism>
<keyword evidence="3" id="KW-1185">Reference proteome</keyword>
<dbReference type="Proteomes" id="UP000287166">
    <property type="component" value="Unassembled WGS sequence"/>
</dbReference>